<dbReference type="Gene3D" id="3.40.50.1460">
    <property type="match status" value="1"/>
</dbReference>
<comment type="caution">
    <text evidence="4">The sequence shown here is derived from an EMBL/GenBank/DDBJ whole genome shotgun (WGS) entry which is preliminary data.</text>
</comment>
<keyword evidence="1 3" id="KW-0853">WD repeat</keyword>
<evidence type="ECO:0000256" key="1">
    <source>
        <dbReference type="ARBA" id="ARBA00022574"/>
    </source>
</evidence>
<dbReference type="InterPro" id="IPR015943">
    <property type="entry name" value="WD40/YVTN_repeat-like_dom_sf"/>
</dbReference>
<evidence type="ECO:0000256" key="3">
    <source>
        <dbReference type="PROSITE-ProRule" id="PRU00221"/>
    </source>
</evidence>
<evidence type="ECO:0000313" key="5">
    <source>
        <dbReference type="Proteomes" id="UP001499843"/>
    </source>
</evidence>
<organism evidence="4 5">
    <name type="scientific">Nonomuraea monospora</name>
    <dbReference type="NCBI Taxonomy" id="568818"/>
    <lineage>
        <taxon>Bacteria</taxon>
        <taxon>Bacillati</taxon>
        <taxon>Actinomycetota</taxon>
        <taxon>Actinomycetes</taxon>
        <taxon>Streptosporangiales</taxon>
        <taxon>Streptosporangiaceae</taxon>
        <taxon>Nonomuraea</taxon>
    </lineage>
</organism>
<dbReference type="PROSITE" id="PS50082">
    <property type="entry name" value="WD_REPEATS_2"/>
    <property type="match status" value="1"/>
</dbReference>
<dbReference type="InterPro" id="IPR050349">
    <property type="entry name" value="WD_LIS1/nudF_dynein_reg"/>
</dbReference>
<feature type="repeat" description="WD" evidence="3">
    <location>
        <begin position="809"/>
        <end position="852"/>
    </location>
</feature>
<protein>
    <recommendedName>
        <fullName evidence="6">WD40 repeat protein</fullName>
    </recommendedName>
</protein>
<dbReference type="RefSeq" id="WP_344471110.1">
    <property type="nucleotide sequence ID" value="NZ_BAAAQX010000002.1"/>
</dbReference>
<reference evidence="4 5" key="1">
    <citation type="journal article" date="2019" name="Int. J. Syst. Evol. Microbiol.">
        <title>The Global Catalogue of Microorganisms (GCM) 10K type strain sequencing project: providing services to taxonomists for standard genome sequencing and annotation.</title>
        <authorList>
            <consortium name="The Broad Institute Genomics Platform"/>
            <consortium name="The Broad Institute Genome Sequencing Center for Infectious Disease"/>
            <person name="Wu L."/>
            <person name="Ma J."/>
        </authorList>
    </citation>
    <scope>NUCLEOTIDE SEQUENCE [LARGE SCALE GENOMIC DNA]</scope>
    <source>
        <strain evidence="4 5">JCM 16114</strain>
    </source>
</reference>
<dbReference type="PROSITE" id="PS00678">
    <property type="entry name" value="WD_REPEATS_1"/>
    <property type="match status" value="1"/>
</dbReference>
<dbReference type="Gene3D" id="2.130.10.10">
    <property type="entry name" value="YVTN repeat-like/Quinoprotein amine dehydrogenase"/>
    <property type="match status" value="3"/>
</dbReference>
<dbReference type="EMBL" id="BAAAQX010000002">
    <property type="protein sequence ID" value="GAA2205607.1"/>
    <property type="molecule type" value="Genomic_DNA"/>
</dbReference>
<dbReference type="SMART" id="SM00320">
    <property type="entry name" value="WD40"/>
    <property type="match status" value="5"/>
</dbReference>
<evidence type="ECO:0008006" key="6">
    <source>
        <dbReference type="Google" id="ProtNLM"/>
    </source>
</evidence>
<dbReference type="Proteomes" id="UP001499843">
    <property type="component" value="Unassembled WGS sequence"/>
</dbReference>
<dbReference type="SUPFAM" id="SSF50998">
    <property type="entry name" value="Quinoprotein alcohol dehydrogenase-like"/>
    <property type="match status" value="1"/>
</dbReference>
<dbReference type="PANTHER" id="PTHR44129">
    <property type="entry name" value="WD REPEAT-CONTAINING PROTEIN POP1"/>
    <property type="match status" value="1"/>
</dbReference>
<dbReference type="InterPro" id="IPR019775">
    <property type="entry name" value="WD40_repeat_CS"/>
</dbReference>
<name>A0ABN3C8H3_9ACTN</name>
<dbReference type="InterPro" id="IPR001680">
    <property type="entry name" value="WD40_rpt"/>
</dbReference>
<dbReference type="InterPro" id="IPR011047">
    <property type="entry name" value="Quinoprotein_ADH-like_sf"/>
</dbReference>
<keyword evidence="5" id="KW-1185">Reference proteome</keyword>
<sequence>MGGSHRALSVGVPDARGMPALPFDGDLLDELSAALRAIGYTCESHLGLPSADLGATVRRSFGDEGVRLVHVIGHGRESRTDALFMLGSDGEQHRDSDVSQWLSELENLPGDSRTLLLIDLCHSGRMARLPWQLRHLDGTSRTWVLAACAQEERAYDGRFTRAFVTVLKALAAGELGVDPSVRYVPLQTVGRAVLREVNRLRGKGYRQHVTGSVIDLLTDPDLPFFPNPRYRPEGEGVRLREALDSGTVPFLDEGIDPGALPGLDSGLDERHFADRASGGSLSGALVGSFTGRKEQVTTLSAWIDGHGGGRLMVVTGSAGSGKSALLGVMVCAAHHALNTVTRPLWERAFRAPGVVGERCFAAVHARERGLPEIVASLARQLGLPAATGPRELLAALPADPPRLPVIVIDALDEARDGPGVQDELVLPLAASGLVRLVVGVRKYREYEVLRQAGLVVDLDEVEPDVLENDLHGYVTHLLRGTPRYRGRGSVVGGFADNVARALTRDGVRHDWGEFLVARIYTRSFAEGPEEVTDPREAERLGAAVPLTLPKVFEHDLAGGSPELRTVLHVLAHAHGDGMPVSVLARIAGLADRQDDVRRALEAGGFYLRRSVDSDGMSLYRLFHQGLADHLKNRTIPAGEVLDRLLGEPGGERWQAAEPYVLRHVAQHARDARRLAELAQEPGFLVRAAPAVLDQLAVHLPAGVLRDLRLTAGEPLPARLGVLALARLRAGQEPPAEGMRWRPSWTRAVRSHVTLPSRIERVAALTAPGATAVRSMAAVEKDGAALVVSGHDSGVIRVWNPSTGRLVHEFTGHVGAVNTLLPVEIDGAAIVASGGADDTLRLWNLDTLRPYRYFNRPRDISGGATPALMAMALIGRDTLITGGRARPLQLWNLPRSCFERDHPLKTGQDVLGLAVAGTEQDAMLAVMHGDGSVVTTQSRAVVGARAIVAAVVRGVPVVLVGDADGQVLVLTLFWLDPFSSPLRCHTGEVHAMAVANRPNGHILVTGGTDGRLCVVDLPSWRVLTTVSPTHFGGVNAVTVTSVAGELTAVSGGDRGELHVWRVAVSPTAAMPEPVLVPAGRDWRLIAEGALISPDTGAHLADAPDGWESATAYPLLGRTWWVLRQAGEDVLWDPETGTVTGPVTLPFPAQPPRPTLHVCDGELAEVRMETDHAVAVHAVPSGRRLRPELVHDRPVTAVAVAEVGGRATLFTGGDDGRVRIVDVAGWQVTDSLHVGAPVRTLLASSGGHLVVTTGEHEAIGFLWEGRK</sequence>
<evidence type="ECO:0000256" key="2">
    <source>
        <dbReference type="ARBA" id="ARBA00022737"/>
    </source>
</evidence>
<gene>
    <name evidence="4" type="ORF">GCM10009850_010650</name>
</gene>
<proteinExistence type="predicted"/>
<keyword evidence="2" id="KW-0677">Repeat</keyword>
<dbReference type="Pfam" id="PF00400">
    <property type="entry name" value="WD40"/>
    <property type="match status" value="2"/>
</dbReference>
<evidence type="ECO:0000313" key="4">
    <source>
        <dbReference type="EMBL" id="GAA2205607.1"/>
    </source>
</evidence>
<accession>A0ABN3C8H3</accession>